<organism evidence="6 7">
    <name type="scientific">Toxoplasma gondii p89</name>
    <dbReference type="NCBI Taxonomy" id="943119"/>
    <lineage>
        <taxon>Eukaryota</taxon>
        <taxon>Sar</taxon>
        <taxon>Alveolata</taxon>
        <taxon>Apicomplexa</taxon>
        <taxon>Conoidasida</taxon>
        <taxon>Coccidia</taxon>
        <taxon>Eucoccidiorida</taxon>
        <taxon>Eimeriorina</taxon>
        <taxon>Sarcocystidae</taxon>
        <taxon>Toxoplasma</taxon>
    </lineage>
</organism>
<dbReference type="InterPro" id="IPR035647">
    <property type="entry name" value="EFG_III/V"/>
</dbReference>
<dbReference type="Gene3D" id="2.40.30.10">
    <property type="entry name" value="Translation factors"/>
    <property type="match status" value="1"/>
</dbReference>
<dbReference type="GO" id="GO:0005525">
    <property type="term" value="F:GTP binding"/>
    <property type="evidence" value="ECO:0007669"/>
    <property type="project" value="InterPro"/>
</dbReference>
<dbReference type="InterPro" id="IPR004161">
    <property type="entry name" value="EFTu-like_2"/>
</dbReference>
<feature type="compositionally biased region" description="Basic residues" evidence="3">
    <location>
        <begin position="57"/>
        <end position="67"/>
    </location>
</feature>
<comment type="caution">
    <text evidence="6">The sequence shown here is derived from an EMBL/GenBank/DDBJ whole genome shotgun (WGS) entry which is preliminary data.</text>
</comment>
<dbReference type="VEuPathDB" id="ToxoDB:TGP89_260170B"/>
<sequence length="270" mass="30024">LSLLSRSVSVLTLLISLSLLGWLFPDVLRFRLVSRVATRAWWTLCVARQFTSTARMARKSALTRRSPRLSALPSRTRERSSSRPSPTWTTASRRSTSSAKTSVQKRKSTRPFAERLSSGSSSPSLWARPRATRASSLSWTQSADTCLRPELPVGQLTYLRLYQGKLKKGDSVVNVSTQKRSSPIKRILQMHADEAREVPHAVAGDIVAVSGLECNSGTTFTSDAASRLSLSSMFVPEPVVSLSVNVKKKDDQQRFAKALNRFQREDPTFR</sequence>
<evidence type="ECO:0000256" key="1">
    <source>
        <dbReference type="ARBA" id="ARBA00022768"/>
    </source>
</evidence>
<reference evidence="6 7" key="1">
    <citation type="submission" date="2014-03" db="EMBL/GenBank/DDBJ databases">
        <authorList>
            <person name="Sibley D."/>
            <person name="Venepally P."/>
            <person name="Karamycheva S."/>
            <person name="Hadjithomas M."/>
            <person name="Khan A."/>
            <person name="Brunk B."/>
            <person name="Roos D."/>
            <person name="Caler E."/>
            <person name="Lorenzi H."/>
        </authorList>
    </citation>
    <scope>NUCLEOTIDE SEQUENCE [LARGE SCALE GENOMIC DNA]</scope>
    <source>
        <strain evidence="7">p89</strain>
    </source>
</reference>
<dbReference type="GO" id="GO:0003746">
    <property type="term" value="F:translation elongation factor activity"/>
    <property type="evidence" value="ECO:0007669"/>
    <property type="project" value="UniProtKB-KW"/>
</dbReference>
<dbReference type="SUPFAM" id="SSF54980">
    <property type="entry name" value="EF-G C-terminal domain-like"/>
    <property type="match status" value="1"/>
</dbReference>
<gene>
    <name evidence="6" type="ORF">TGP89_260170B</name>
</gene>
<accession>A0A086K6Z4</accession>
<evidence type="ECO:0000313" key="6">
    <source>
        <dbReference type="EMBL" id="KFG40162.1"/>
    </source>
</evidence>
<evidence type="ECO:0000259" key="5">
    <source>
        <dbReference type="Pfam" id="PF14492"/>
    </source>
</evidence>
<feature type="domain" description="Elongation Factor G" evidence="5">
    <location>
        <begin position="235"/>
        <end position="270"/>
    </location>
</feature>
<dbReference type="InterPro" id="IPR041095">
    <property type="entry name" value="EFG_II"/>
</dbReference>
<dbReference type="Proteomes" id="UP000028828">
    <property type="component" value="Unassembled WGS sequence"/>
</dbReference>
<proteinExistence type="predicted"/>
<keyword evidence="1 6" id="KW-0251">Elongation factor</keyword>
<feature type="domain" description="Translation elongation factor EFTu-like" evidence="4">
    <location>
        <begin position="154"/>
        <end position="220"/>
    </location>
</feature>
<dbReference type="EMBL" id="AEYI02001214">
    <property type="protein sequence ID" value="KFG40162.1"/>
    <property type="molecule type" value="Genomic_DNA"/>
</dbReference>
<evidence type="ECO:0000256" key="3">
    <source>
        <dbReference type="SAM" id="MobiDB-lite"/>
    </source>
</evidence>
<dbReference type="SUPFAM" id="SSF50447">
    <property type="entry name" value="Translation proteins"/>
    <property type="match status" value="1"/>
</dbReference>
<protein>
    <submittedName>
        <fullName evidence="6">Putative elongation factor EF-G</fullName>
    </submittedName>
</protein>
<dbReference type="GO" id="GO:0070125">
    <property type="term" value="P:mitochondrial translational elongation"/>
    <property type="evidence" value="ECO:0007669"/>
    <property type="project" value="TreeGrafter"/>
</dbReference>
<dbReference type="Pfam" id="PF14492">
    <property type="entry name" value="EFG_III"/>
    <property type="match status" value="1"/>
</dbReference>
<evidence type="ECO:0000259" key="4">
    <source>
        <dbReference type="Pfam" id="PF03144"/>
    </source>
</evidence>
<dbReference type="PANTHER" id="PTHR43636:SF2">
    <property type="entry name" value="ELONGATION FACTOR G, MITOCHONDRIAL"/>
    <property type="match status" value="1"/>
</dbReference>
<feature type="compositionally biased region" description="Low complexity" evidence="3">
    <location>
        <begin position="82"/>
        <end position="102"/>
    </location>
</feature>
<dbReference type="PANTHER" id="PTHR43636">
    <property type="entry name" value="ELONGATION FACTOR G, MITOCHONDRIAL"/>
    <property type="match status" value="1"/>
</dbReference>
<dbReference type="Pfam" id="PF03144">
    <property type="entry name" value="GTP_EFTU_D2"/>
    <property type="match status" value="1"/>
</dbReference>
<dbReference type="Gene3D" id="3.30.70.870">
    <property type="entry name" value="Elongation Factor G (Translational Gtpase), domain 3"/>
    <property type="match status" value="1"/>
</dbReference>
<evidence type="ECO:0000256" key="2">
    <source>
        <dbReference type="ARBA" id="ARBA00022917"/>
    </source>
</evidence>
<dbReference type="AlphaFoldDB" id="A0A086K6Z4"/>
<name>A0A086K6Z4_TOXGO</name>
<dbReference type="GO" id="GO:0003924">
    <property type="term" value="F:GTPase activity"/>
    <property type="evidence" value="ECO:0007669"/>
    <property type="project" value="TreeGrafter"/>
</dbReference>
<dbReference type="InterPro" id="IPR009000">
    <property type="entry name" value="Transl_B-barrel_sf"/>
</dbReference>
<evidence type="ECO:0000313" key="7">
    <source>
        <dbReference type="Proteomes" id="UP000028828"/>
    </source>
</evidence>
<feature type="region of interest" description="Disordered" evidence="3">
    <location>
        <begin position="57"/>
        <end position="127"/>
    </location>
</feature>
<keyword evidence="2" id="KW-0648">Protein biosynthesis</keyword>
<feature type="non-terminal residue" evidence="6">
    <location>
        <position position="1"/>
    </location>
</feature>
<dbReference type="GO" id="GO:0005739">
    <property type="term" value="C:mitochondrion"/>
    <property type="evidence" value="ECO:0007669"/>
    <property type="project" value="TreeGrafter"/>
</dbReference>